<gene>
    <name evidence="3" type="ORF">GO493_08330</name>
</gene>
<sequence length="287" mass="31779">MKKKFLLISALSLIAFMAILTISCSKNDSESSTENEKVSNTQGVSLYLTDGPADYEHVYIDIQSVEVMTDTCSGSEFDYWDKDYRDSCISWNELKITPGTYDLLTLNNGVDAALAQGTVPKGKIKLIKFQLGSNNTLVKSGATYALKLLTDSSAVYLNLRGNEWDQSDSDSSKLWIDFDVARSVFELPNNKYYLSPVLTAFVEKNTGNIEGEVLPDDAYPYISVYNNSGDTTYNIPRPDGYFKVRALETGTYSLKIDANNGYKDTVISNISVTSGKTIKLSSITLHK</sequence>
<evidence type="ECO:0000259" key="2">
    <source>
        <dbReference type="Pfam" id="PF14321"/>
    </source>
</evidence>
<dbReference type="Pfam" id="PF14321">
    <property type="entry name" value="DUF4382"/>
    <property type="match status" value="1"/>
</dbReference>
<reference evidence="3 4" key="1">
    <citation type="submission" date="2019-12" db="EMBL/GenBank/DDBJ databases">
        <title>Chitinophaga sp. strain ysch24 (GDMCC 1.1355), whole genome shotgun sequence.</title>
        <authorList>
            <person name="Zhang X."/>
        </authorList>
    </citation>
    <scope>NUCLEOTIDE SEQUENCE [LARGE SCALE GENOMIC DNA]</scope>
    <source>
        <strain evidence="4">ysch24</strain>
    </source>
</reference>
<dbReference type="EMBL" id="WRXN01000003">
    <property type="protein sequence ID" value="MVT08263.1"/>
    <property type="molecule type" value="Genomic_DNA"/>
</dbReference>
<evidence type="ECO:0000313" key="4">
    <source>
        <dbReference type="Proteomes" id="UP000461730"/>
    </source>
</evidence>
<organism evidence="3 4">
    <name type="scientific">Chitinophaga tropicalis</name>
    <dbReference type="NCBI Taxonomy" id="2683588"/>
    <lineage>
        <taxon>Bacteria</taxon>
        <taxon>Pseudomonadati</taxon>
        <taxon>Bacteroidota</taxon>
        <taxon>Chitinophagia</taxon>
        <taxon>Chitinophagales</taxon>
        <taxon>Chitinophagaceae</taxon>
        <taxon>Chitinophaga</taxon>
    </lineage>
</organism>
<proteinExistence type="predicted"/>
<accession>A0A7K1U1Q0</accession>
<dbReference type="Gene3D" id="2.60.40.1120">
    <property type="entry name" value="Carboxypeptidase-like, regulatory domain"/>
    <property type="match status" value="1"/>
</dbReference>
<keyword evidence="1" id="KW-0732">Signal</keyword>
<feature type="chain" id="PRO_5029759234" evidence="1">
    <location>
        <begin position="18"/>
        <end position="287"/>
    </location>
</feature>
<dbReference type="Proteomes" id="UP000461730">
    <property type="component" value="Unassembled WGS sequence"/>
</dbReference>
<keyword evidence="4" id="KW-1185">Reference proteome</keyword>
<feature type="signal peptide" evidence="1">
    <location>
        <begin position="1"/>
        <end position="17"/>
    </location>
</feature>
<feature type="domain" description="DUF4382" evidence="2">
    <location>
        <begin position="44"/>
        <end position="196"/>
    </location>
</feature>
<protein>
    <submittedName>
        <fullName evidence="3">DUF4382 domain-containing protein</fullName>
    </submittedName>
</protein>
<dbReference type="InterPro" id="IPR025491">
    <property type="entry name" value="DUF4382"/>
</dbReference>
<comment type="caution">
    <text evidence="3">The sequence shown here is derived from an EMBL/GenBank/DDBJ whole genome shotgun (WGS) entry which is preliminary data.</text>
</comment>
<name>A0A7K1U1Q0_9BACT</name>
<dbReference type="PROSITE" id="PS51257">
    <property type="entry name" value="PROKAR_LIPOPROTEIN"/>
    <property type="match status" value="1"/>
</dbReference>
<evidence type="ECO:0000256" key="1">
    <source>
        <dbReference type="SAM" id="SignalP"/>
    </source>
</evidence>
<evidence type="ECO:0000313" key="3">
    <source>
        <dbReference type="EMBL" id="MVT08263.1"/>
    </source>
</evidence>
<dbReference type="AlphaFoldDB" id="A0A7K1U1Q0"/>